<dbReference type="InterPro" id="IPR011009">
    <property type="entry name" value="Kinase-like_dom_sf"/>
</dbReference>
<evidence type="ECO:0000256" key="1">
    <source>
        <dbReference type="ARBA" id="ARBA00022741"/>
    </source>
</evidence>
<keyword evidence="3" id="KW-0727">SH2 domain</keyword>
<dbReference type="Proteomes" id="UP000276776">
    <property type="component" value="Unassembled WGS sequence"/>
</dbReference>
<dbReference type="Gene3D" id="3.30.505.10">
    <property type="entry name" value="SH2 domain"/>
    <property type="match status" value="1"/>
</dbReference>
<evidence type="ECO:0000313" key="7">
    <source>
        <dbReference type="Proteomes" id="UP000276776"/>
    </source>
</evidence>
<evidence type="ECO:0000256" key="4">
    <source>
        <dbReference type="PROSITE-ProRule" id="PRU10141"/>
    </source>
</evidence>
<dbReference type="Pfam" id="PF00017">
    <property type="entry name" value="SH2"/>
    <property type="match status" value="1"/>
</dbReference>
<dbReference type="SUPFAM" id="SSF56112">
    <property type="entry name" value="Protein kinase-like (PK-like)"/>
    <property type="match status" value="1"/>
</dbReference>
<dbReference type="InterPro" id="IPR050198">
    <property type="entry name" value="Non-receptor_tyrosine_kinases"/>
</dbReference>
<evidence type="ECO:0000256" key="3">
    <source>
        <dbReference type="PROSITE-ProRule" id="PRU00191"/>
    </source>
</evidence>
<dbReference type="CDD" id="cd10361">
    <property type="entry name" value="SH2_Fps_family"/>
    <property type="match status" value="1"/>
</dbReference>
<evidence type="ECO:0000259" key="5">
    <source>
        <dbReference type="PROSITE" id="PS50001"/>
    </source>
</evidence>
<keyword evidence="2 4" id="KW-0067">ATP-binding</keyword>
<dbReference type="PROSITE" id="PS50001">
    <property type="entry name" value="SH2"/>
    <property type="match status" value="1"/>
</dbReference>
<dbReference type="STRING" id="103827.A0A0N5CK65"/>
<evidence type="ECO:0000256" key="2">
    <source>
        <dbReference type="ARBA" id="ARBA00022840"/>
    </source>
</evidence>
<organism evidence="8">
    <name type="scientific">Thelazia callipaeda</name>
    <name type="common">Oriental eyeworm</name>
    <name type="synonym">Parasitic nematode</name>
    <dbReference type="NCBI Taxonomy" id="103827"/>
    <lineage>
        <taxon>Eukaryota</taxon>
        <taxon>Metazoa</taxon>
        <taxon>Ecdysozoa</taxon>
        <taxon>Nematoda</taxon>
        <taxon>Chromadorea</taxon>
        <taxon>Rhabditida</taxon>
        <taxon>Spirurina</taxon>
        <taxon>Spiruromorpha</taxon>
        <taxon>Thelazioidea</taxon>
        <taxon>Thelaziidae</taxon>
        <taxon>Thelazia</taxon>
    </lineage>
</organism>
<dbReference type="OMA" id="GNIVWIA"/>
<dbReference type="GO" id="GO:0005524">
    <property type="term" value="F:ATP binding"/>
    <property type="evidence" value="ECO:0007669"/>
    <property type="project" value="UniProtKB-UniRule"/>
</dbReference>
<sequence>MSMKSFKNLFDATSKRGPVVEDIPKGLEGEEYFHGLLPREDCNEILREIGDFLVRVSQPRPTDPREVIISVRISKDQSPQSVRHVIVKKQKLPKGNIVWIAIEAIKFTSFFDLIEYYKKKGHPINPDLDKSVLVKGIKRQPWEFSHDDIKLDKVLGAGAFGEVRSGEVIMNKKKISCAVKIVSI</sequence>
<name>A0A0N5CK65_THECL</name>
<keyword evidence="1 4" id="KW-0547">Nucleotide-binding</keyword>
<reference evidence="6 7" key="2">
    <citation type="submission" date="2018-11" db="EMBL/GenBank/DDBJ databases">
        <authorList>
            <consortium name="Pathogen Informatics"/>
        </authorList>
    </citation>
    <scope>NUCLEOTIDE SEQUENCE [LARGE SCALE GENOMIC DNA]</scope>
</reference>
<keyword evidence="7" id="KW-1185">Reference proteome</keyword>
<gene>
    <name evidence="6" type="ORF">TCLT_LOCUS450</name>
</gene>
<protein>
    <submittedName>
        <fullName evidence="8">SH2 domain-containing protein</fullName>
    </submittedName>
</protein>
<dbReference type="InterPro" id="IPR035849">
    <property type="entry name" value="Fes/Fps/Fer_SH2"/>
</dbReference>
<proteinExistence type="predicted"/>
<dbReference type="InterPro" id="IPR000980">
    <property type="entry name" value="SH2"/>
</dbReference>
<feature type="domain" description="SH2" evidence="5">
    <location>
        <begin position="32"/>
        <end position="132"/>
    </location>
</feature>
<dbReference type="SMART" id="SM00252">
    <property type="entry name" value="SH2"/>
    <property type="match status" value="1"/>
</dbReference>
<dbReference type="AlphaFoldDB" id="A0A0N5CK65"/>
<dbReference type="EMBL" id="UYYF01000032">
    <property type="protein sequence ID" value="VDM95424.1"/>
    <property type="molecule type" value="Genomic_DNA"/>
</dbReference>
<dbReference type="PROSITE" id="PS00107">
    <property type="entry name" value="PROTEIN_KINASE_ATP"/>
    <property type="match status" value="1"/>
</dbReference>
<dbReference type="InterPro" id="IPR017441">
    <property type="entry name" value="Protein_kinase_ATP_BS"/>
</dbReference>
<dbReference type="Gene3D" id="3.30.200.20">
    <property type="entry name" value="Phosphorylase Kinase, domain 1"/>
    <property type="match status" value="1"/>
</dbReference>
<evidence type="ECO:0000313" key="8">
    <source>
        <dbReference type="WBParaSite" id="TCLT_0000044901-mRNA-1"/>
    </source>
</evidence>
<dbReference type="PRINTS" id="PR00401">
    <property type="entry name" value="SH2DOMAIN"/>
</dbReference>
<dbReference type="PANTHER" id="PTHR24418">
    <property type="entry name" value="TYROSINE-PROTEIN KINASE"/>
    <property type="match status" value="1"/>
</dbReference>
<feature type="binding site" evidence="4">
    <location>
        <position position="180"/>
    </location>
    <ligand>
        <name>ATP</name>
        <dbReference type="ChEBI" id="CHEBI:30616"/>
    </ligand>
</feature>
<reference evidence="8" key="1">
    <citation type="submission" date="2017-02" db="UniProtKB">
        <authorList>
            <consortium name="WormBaseParasite"/>
        </authorList>
    </citation>
    <scope>IDENTIFICATION</scope>
</reference>
<evidence type="ECO:0000313" key="6">
    <source>
        <dbReference type="EMBL" id="VDM95424.1"/>
    </source>
</evidence>
<dbReference type="OrthoDB" id="3256376at2759"/>
<dbReference type="WBParaSite" id="TCLT_0000044901-mRNA-1">
    <property type="protein sequence ID" value="TCLT_0000044901-mRNA-1"/>
    <property type="gene ID" value="TCLT_0000044901"/>
</dbReference>
<dbReference type="InterPro" id="IPR036860">
    <property type="entry name" value="SH2_dom_sf"/>
</dbReference>
<dbReference type="SUPFAM" id="SSF55550">
    <property type="entry name" value="SH2 domain"/>
    <property type="match status" value="1"/>
</dbReference>
<accession>A0A0N5CK65</accession>